<evidence type="ECO:0000256" key="1">
    <source>
        <dbReference type="SAM" id="MobiDB-lite"/>
    </source>
</evidence>
<proteinExistence type="predicted"/>
<sequence>MRPPKQDPGSHGAGTSVSERPYPPCWTSSGRWAPACLPAVSRYHSLSPSTLESLRLILSSPSSDTSEA</sequence>
<reference evidence="2" key="1">
    <citation type="submission" date="2020-11" db="EMBL/GenBank/DDBJ databases">
        <authorList>
            <person name="Tran Van P."/>
        </authorList>
    </citation>
    <scope>NUCLEOTIDE SEQUENCE</scope>
</reference>
<dbReference type="AlphaFoldDB" id="A0A7R9EPL8"/>
<organism evidence="2">
    <name type="scientific">Timema bartmani</name>
    <dbReference type="NCBI Taxonomy" id="61472"/>
    <lineage>
        <taxon>Eukaryota</taxon>
        <taxon>Metazoa</taxon>
        <taxon>Ecdysozoa</taxon>
        <taxon>Arthropoda</taxon>
        <taxon>Hexapoda</taxon>
        <taxon>Insecta</taxon>
        <taxon>Pterygota</taxon>
        <taxon>Neoptera</taxon>
        <taxon>Polyneoptera</taxon>
        <taxon>Phasmatodea</taxon>
        <taxon>Timematodea</taxon>
        <taxon>Timematoidea</taxon>
        <taxon>Timematidae</taxon>
        <taxon>Timema</taxon>
    </lineage>
</organism>
<dbReference type="EMBL" id="OD564586">
    <property type="protein sequence ID" value="CAD7439065.1"/>
    <property type="molecule type" value="Genomic_DNA"/>
</dbReference>
<evidence type="ECO:0000313" key="2">
    <source>
        <dbReference type="EMBL" id="CAD7439065.1"/>
    </source>
</evidence>
<protein>
    <submittedName>
        <fullName evidence="2">Uncharacterized protein</fullName>
    </submittedName>
</protein>
<accession>A0A7R9EPL8</accession>
<name>A0A7R9EPL8_9NEOP</name>
<feature type="region of interest" description="Disordered" evidence="1">
    <location>
        <begin position="1"/>
        <end position="24"/>
    </location>
</feature>
<gene>
    <name evidence="2" type="ORF">TBIB3V08_LOCUS1644</name>
</gene>